<name>A0ACB9REM8_9MYRT</name>
<organism evidence="1 2">
    <name type="scientific">Melastoma candidum</name>
    <dbReference type="NCBI Taxonomy" id="119954"/>
    <lineage>
        <taxon>Eukaryota</taxon>
        <taxon>Viridiplantae</taxon>
        <taxon>Streptophyta</taxon>
        <taxon>Embryophyta</taxon>
        <taxon>Tracheophyta</taxon>
        <taxon>Spermatophyta</taxon>
        <taxon>Magnoliopsida</taxon>
        <taxon>eudicotyledons</taxon>
        <taxon>Gunneridae</taxon>
        <taxon>Pentapetalae</taxon>
        <taxon>rosids</taxon>
        <taxon>malvids</taxon>
        <taxon>Myrtales</taxon>
        <taxon>Melastomataceae</taxon>
        <taxon>Melastomatoideae</taxon>
        <taxon>Melastomateae</taxon>
        <taxon>Melastoma</taxon>
    </lineage>
</organism>
<evidence type="ECO:0000313" key="1">
    <source>
        <dbReference type="EMBL" id="KAI4376892.1"/>
    </source>
</evidence>
<protein>
    <submittedName>
        <fullName evidence="1">Uncharacterized protein</fullName>
    </submittedName>
</protein>
<proteinExistence type="predicted"/>
<comment type="caution">
    <text evidence="1">The sequence shown here is derived from an EMBL/GenBank/DDBJ whole genome shotgun (WGS) entry which is preliminary data.</text>
</comment>
<keyword evidence="2" id="KW-1185">Reference proteome</keyword>
<accession>A0ACB9REM8</accession>
<gene>
    <name evidence="1" type="ORF">MLD38_014600</name>
</gene>
<sequence>MKALVSAGVMMLVFACAMATDYTVGDDRGWTGPPNITSGYYQSWAANKTFMSGDTLNFMFNGTHDVAMVTKQDYDNCSKVQAQTAPSGSSLPFTFITGRNLTYYFICTVGSHCEGGQKLAVDVIGPAYRASPSSVMVATALAIIPLAAVSIFG</sequence>
<reference evidence="2" key="1">
    <citation type="journal article" date="2023" name="Front. Plant Sci.">
        <title>Chromosomal-level genome assembly of Melastoma candidum provides insights into trichome evolution.</title>
        <authorList>
            <person name="Zhong Y."/>
            <person name="Wu W."/>
            <person name="Sun C."/>
            <person name="Zou P."/>
            <person name="Liu Y."/>
            <person name="Dai S."/>
            <person name="Zhou R."/>
        </authorList>
    </citation>
    <scope>NUCLEOTIDE SEQUENCE [LARGE SCALE GENOMIC DNA]</scope>
</reference>
<dbReference type="Proteomes" id="UP001057402">
    <property type="component" value="Chromosome 4"/>
</dbReference>
<dbReference type="EMBL" id="CM042883">
    <property type="protein sequence ID" value="KAI4376892.1"/>
    <property type="molecule type" value="Genomic_DNA"/>
</dbReference>
<evidence type="ECO:0000313" key="2">
    <source>
        <dbReference type="Proteomes" id="UP001057402"/>
    </source>
</evidence>